<reference evidence="13 14" key="1">
    <citation type="submission" date="2015-09" db="EMBL/GenBank/DDBJ databases">
        <title>Host preference determinants of Valsa canker pathogens revealed by comparative genomics.</title>
        <authorList>
            <person name="Yin Z."/>
            <person name="Huang L."/>
        </authorList>
    </citation>
    <scope>NUCLEOTIDE SEQUENCE [LARGE SCALE GENOMIC DNA]</scope>
    <source>
        <strain evidence="13 14">03-1</strain>
    </source>
</reference>
<organism evidence="13 14">
    <name type="scientific">Cytospora schulzeri</name>
    <dbReference type="NCBI Taxonomy" id="448051"/>
    <lineage>
        <taxon>Eukaryota</taxon>
        <taxon>Fungi</taxon>
        <taxon>Dikarya</taxon>
        <taxon>Ascomycota</taxon>
        <taxon>Pezizomycotina</taxon>
        <taxon>Sordariomycetes</taxon>
        <taxon>Sordariomycetidae</taxon>
        <taxon>Diaporthales</taxon>
        <taxon>Cytosporaceae</taxon>
        <taxon>Cytospora</taxon>
    </lineage>
</organism>
<protein>
    <recommendedName>
        <fullName evidence="3">Multiple RNA-binding domain-containing protein 1</fullName>
    </recommendedName>
</protein>
<keyword evidence="8" id="KW-0687">Ribonucleoprotein</keyword>
<feature type="domain" description="RRM" evidence="12">
    <location>
        <begin position="493"/>
        <end position="567"/>
    </location>
</feature>
<dbReference type="InterPro" id="IPR000504">
    <property type="entry name" value="RRM_dom"/>
</dbReference>
<evidence type="ECO:0000256" key="7">
    <source>
        <dbReference type="ARBA" id="ARBA00023242"/>
    </source>
</evidence>
<dbReference type="GO" id="GO:0003729">
    <property type="term" value="F:mRNA binding"/>
    <property type="evidence" value="ECO:0007669"/>
    <property type="project" value="TreeGrafter"/>
</dbReference>
<dbReference type="PROSITE" id="PS50102">
    <property type="entry name" value="RRM"/>
    <property type="match status" value="5"/>
</dbReference>
<evidence type="ECO:0000256" key="10">
    <source>
        <dbReference type="PROSITE-ProRule" id="PRU00176"/>
    </source>
</evidence>
<comment type="subcellular location">
    <subcellularLocation>
        <location evidence="1">Nucleus</location>
    </subcellularLocation>
</comment>
<dbReference type="InterPro" id="IPR035979">
    <property type="entry name" value="RBD_domain_sf"/>
</dbReference>
<evidence type="ECO:0000256" key="6">
    <source>
        <dbReference type="ARBA" id="ARBA00022884"/>
    </source>
</evidence>
<dbReference type="InterPro" id="IPR012677">
    <property type="entry name" value="Nucleotide-bd_a/b_plait_sf"/>
</dbReference>
<feature type="compositionally biased region" description="Basic and acidic residues" evidence="11">
    <location>
        <begin position="103"/>
        <end position="126"/>
    </location>
</feature>
<keyword evidence="5" id="KW-0677">Repeat</keyword>
<gene>
    <name evidence="13" type="ORF">VMCG_08386</name>
</gene>
<dbReference type="InterPro" id="IPR051945">
    <property type="entry name" value="RRM_MRD1_RNA_proc_ribogen"/>
</dbReference>
<dbReference type="STRING" id="356882.A0A423VQU6"/>
<evidence type="ECO:0000256" key="3">
    <source>
        <dbReference type="ARBA" id="ARBA00013428"/>
    </source>
</evidence>
<comment type="similarity">
    <text evidence="2">Belongs to the RRM MRD1 family.</text>
</comment>
<keyword evidence="4" id="KW-0698">rRNA processing</keyword>
<dbReference type="CDD" id="cd12565">
    <property type="entry name" value="RRM1_MRD1"/>
    <property type="match status" value="1"/>
</dbReference>
<evidence type="ECO:0000256" key="1">
    <source>
        <dbReference type="ARBA" id="ARBA00004123"/>
    </source>
</evidence>
<proteinExistence type="inferred from homology"/>
<dbReference type="AlphaFoldDB" id="A0A423VQU6"/>
<dbReference type="SUPFAM" id="SSF54928">
    <property type="entry name" value="RNA-binding domain, RBD"/>
    <property type="match status" value="3"/>
</dbReference>
<feature type="region of interest" description="Disordered" evidence="11">
    <location>
        <begin position="206"/>
        <end position="225"/>
    </location>
</feature>
<dbReference type="FunFam" id="3.30.70.330:FF:000247">
    <property type="entry name" value="Multiple RNA-binding domain-containing protein 1"/>
    <property type="match status" value="1"/>
</dbReference>
<evidence type="ECO:0000313" key="13">
    <source>
        <dbReference type="EMBL" id="ROV93431.1"/>
    </source>
</evidence>
<feature type="domain" description="RRM" evidence="12">
    <location>
        <begin position="610"/>
        <end position="693"/>
    </location>
</feature>
<evidence type="ECO:0000256" key="4">
    <source>
        <dbReference type="ARBA" id="ARBA00022552"/>
    </source>
</evidence>
<dbReference type="PANTHER" id="PTHR48039">
    <property type="entry name" value="RNA-BINDING MOTIF PROTEIN 14B"/>
    <property type="match status" value="1"/>
</dbReference>
<dbReference type="Pfam" id="PF00076">
    <property type="entry name" value="RRM_1"/>
    <property type="match status" value="5"/>
</dbReference>
<feature type="domain" description="RRM" evidence="12">
    <location>
        <begin position="4"/>
        <end position="77"/>
    </location>
</feature>
<evidence type="ECO:0000256" key="8">
    <source>
        <dbReference type="ARBA" id="ARBA00023274"/>
    </source>
</evidence>
<feature type="region of interest" description="Disordered" evidence="11">
    <location>
        <begin position="256"/>
        <end position="293"/>
    </location>
</feature>
<sequence length="838" mass="91764">MESSRLFVKNLPPSITEADFRKHFATGGREVTDVKLIPKRRIGYVGYKTVEEAAKAVRYFNRSYIRMAKISVELARPISDPVPIPASTRRFGNVQNKLPTPEPESKPKDTEADIRKRKREEVDESDPKFREFLDVMKPGQTASSKLEGIRGQVAEDQDTLMAIAPEGAESDDEYEAIPAKKTKRSTEEVVEIPTAQVEAPAHVADLPQATEKDVPPPPQPETAEVTGATDDDWLRTRTNRLLDLVDPDDPAAFAAVAASAPAASTQQPAERTAPAPTPGDVDMDRASPEPQEAAVDLPVEDNVTEQIRRTGRLFVRNLPYKVTEDELRQHFGKYGETEEVHVAVAAPGKGKGFAHISFSDPASAVAAFEDADGKPFQGRLLHVIPGQPKKDHQLDDYAISQLPLKKQNLLRKKAQAATSTFNWNSLFMNQDAVLASTADRLGVSKSELLDPTSTDAAVKQAVAETQIIQDTKAYFASHGANVEAFKSQKKGDTAILVKNFPYGTSLEELRKAFEEAAGGHVLQVLMPPSKTIAIVQFSQPVACRTAFAKLSYRRMGSSILFLEKAPANLFADQQPVTTESQGENPAGVQKVSGTDLLEREDDDQDAQDTTSLYVKNLSFDTTTAQLADAFKSLDGFVSAQVKTKLDPKKPGQVLSMGFGFVHFRSKAQGDAALKVMDGFVLDGHTLAVKASHKGVDAAEERRREDKAKKTSGQRTKIVVKNLAFEASKTDVRRLLGTYGKLRVVRIPKKFGNSSRGFAFAEFESPREAENAIRSLKDTHLLGRRLVLDYAEAEAVDAEEEIAKMQKKIGGQVNSVALQKLTAKGSARQKFEIGEEDDA</sequence>
<feature type="compositionally biased region" description="Low complexity" evidence="11">
    <location>
        <begin position="256"/>
        <end position="269"/>
    </location>
</feature>
<evidence type="ECO:0000313" key="14">
    <source>
        <dbReference type="Proteomes" id="UP000283895"/>
    </source>
</evidence>
<dbReference type="Proteomes" id="UP000283895">
    <property type="component" value="Unassembled WGS sequence"/>
</dbReference>
<evidence type="ECO:0000256" key="9">
    <source>
        <dbReference type="ARBA" id="ARBA00057379"/>
    </source>
</evidence>
<keyword evidence="6 10" id="KW-0694">RNA-binding</keyword>
<feature type="domain" description="RRM" evidence="12">
    <location>
        <begin position="311"/>
        <end position="388"/>
    </location>
</feature>
<dbReference type="EMBL" id="LKEA01000045">
    <property type="protein sequence ID" value="ROV93431.1"/>
    <property type="molecule type" value="Genomic_DNA"/>
</dbReference>
<keyword evidence="7" id="KW-0539">Nucleus</keyword>
<comment type="caution">
    <text evidence="13">The sequence shown here is derived from an EMBL/GenBank/DDBJ whole genome shotgun (WGS) entry which is preliminary data.</text>
</comment>
<dbReference type="SMART" id="SM00360">
    <property type="entry name" value="RRM"/>
    <property type="match status" value="5"/>
</dbReference>
<dbReference type="OrthoDB" id="439639at2759"/>
<name>A0A423VQU6_9PEZI</name>
<dbReference type="FunFam" id="3.30.70.330:FF:000452">
    <property type="entry name" value="Multiple RNA-binding domain-containing protein 1"/>
    <property type="match status" value="1"/>
</dbReference>
<dbReference type="PANTHER" id="PTHR48039:SF5">
    <property type="entry name" value="RNA-BINDING PROTEIN 28"/>
    <property type="match status" value="1"/>
</dbReference>
<dbReference type="Gene3D" id="3.30.70.330">
    <property type="match status" value="5"/>
</dbReference>
<evidence type="ECO:0000259" key="12">
    <source>
        <dbReference type="PROSITE" id="PS50102"/>
    </source>
</evidence>
<feature type="domain" description="RRM" evidence="12">
    <location>
        <begin position="715"/>
        <end position="792"/>
    </location>
</feature>
<dbReference type="GO" id="GO:0005634">
    <property type="term" value="C:nucleus"/>
    <property type="evidence" value="ECO:0007669"/>
    <property type="project" value="UniProtKB-SubCell"/>
</dbReference>
<dbReference type="GO" id="GO:0006364">
    <property type="term" value="P:rRNA processing"/>
    <property type="evidence" value="ECO:0007669"/>
    <property type="project" value="UniProtKB-KW"/>
</dbReference>
<comment type="function">
    <text evidence="9">Involved in pre-rRNA processing.</text>
</comment>
<evidence type="ECO:0000256" key="11">
    <source>
        <dbReference type="SAM" id="MobiDB-lite"/>
    </source>
</evidence>
<evidence type="ECO:0000256" key="2">
    <source>
        <dbReference type="ARBA" id="ARBA00008033"/>
    </source>
</evidence>
<evidence type="ECO:0000256" key="5">
    <source>
        <dbReference type="ARBA" id="ARBA00022737"/>
    </source>
</evidence>
<keyword evidence="14" id="KW-1185">Reference proteome</keyword>
<dbReference type="GO" id="GO:1990904">
    <property type="term" value="C:ribonucleoprotein complex"/>
    <property type="evidence" value="ECO:0007669"/>
    <property type="project" value="UniProtKB-KW"/>
</dbReference>
<feature type="region of interest" description="Disordered" evidence="11">
    <location>
        <begin position="81"/>
        <end position="126"/>
    </location>
</feature>
<accession>A0A423VQU6</accession>